<organism evidence="1 2">
    <name type="scientific">Bambusicola thoracicus</name>
    <name type="common">Chinese bamboo-partridge</name>
    <name type="synonym">Perdix thoracica</name>
    <dbReference type="NCBI Taxonomy" id="9083"/>
    <lineage>
        <taxon>Eukaryota</taxon>
        <taxon>Metazoa</taxon>
        <taxon>Chordata</taxon>
        <taxon>Craniata</taxon>
        <taxon>Vertebrata</taxon>
        <taxon>Euteleostomi</taxon>
        <taxon>Archelosauria</taxon>
        <taxon>Archosauria</taxon>
        <taxon>Dinosauria</taxon>
        <taxon>Saurischia</taxon>
        <taxon>Theropoda</taxon>
        <taxon>Coelurosauria</taxon>
        <taxon>Aves</taxon>
        <taxon>Neognathae</taxon>
        <taxon>Galloanserae</taxon>
        <taxon>Galliformes</taxon>
        <taxon>Phasianidae</taxon>
        <taxon>Perdicinae</taxon>
        <taxon>Bambusicola</taxon>
    </lineage>
</organism>
<keyword evidence="2" id="KW-1185">Reference proteome</keyword>
<dbReference type="Proteomes" id="UP000237246">
    <property type="component" value="Unassembled WGS sequence"/>
</dbReference>
<dbReference type="AlphaFoldDB" id="A0A2P4SH17"/>
<dbReference type="EMBL" id="PPHD01049291">
    <property type="protein sequence ID" value="POI23409.1"/>
    <property type="molecule type" value="Genomic_DNA"/>
</dbReference>
<name>A0A2P4SH17_BAMTH</name>
<protein>
    <submittedName>
        <fullName evidence="1">Uncharacterized protein</fullName>
    </submittedName>
</protein>
<evidence type="ECO:0000313" key="2">
    <source>
        <dbReference type="Proteomes" id="UP000237246"/>
    </source>
</evidence>
<proteinExistence type="predicted"/>
<sequence length="100" mass="11119">MLKCDPLVLKTGPQTDLLLQGKKSMNTLFFEGVTSKTSLSVNLRKLSILCPRTLPLCSLHWALPLHHPFSHMCLTARLEVCHLTANLLPALYLASSTQLH</sequence>
<gene>
    <name evidence="1" type="ORF">CIB84_012843</name>
</gene>
<evidence type="ECO:0000313" key="1">
    <source>
        <dbReference type="EMBL" id="POI23409.1"/>
    </source>
</evidence>
<comment type="caution">
    <text evidence="1">The sequence shown here is derived from an EMBL/GenBank/DDBJ whole genome shotgun (WGS) entry which is preliminary data.</text>
</comment>
<accession>A0A2P4SH17</accession>
<reference evidence="1 2" key="1">
    <citation type="submission" date="2018-01" db="EMBL/GenBank/DDBJ databases">
        <title>Comparison of the Chinese Bamboo Partridge and Red Junglefowl genome sequences highlights the importance of demography in genome evolution.</title>
        <authorList>
            <person name="Tiley G.P."/>
            <person name="Kimball R.T."/>
            <person name="Braun E.L."/>
            <person name="Burleigh J.G."/>
        </authorList>
    </citation>
    <scope>NUCLEOTIDE SEQUENCE [LARGE SCALE GENOMIC DNA]</scope>
    <source>
        <strain evidence="1">RTK389</strain>
        <tissue evidence="1">Blood</tissue>
    </source>
</reference>